<gene>
    <name evidence="1" type="ORF">MHBO_004588</name>
</gene>
<dbReference type="Proteomes" id="UP001439008">
    <property type="component" value="Unassembled WGS sequence"/>
</dbReference>
<reference evidence="1 2" key="1">
    <citation type="journal article" date="2024" name="BMC Biol.">
        <title>Comparative genomics of Ascetosporea gives new insight into the evolutionary basis for animal parasitism in Rhizaria.</title>
        <authorList>
            <person name="Hiltunen Thoren M."/>
            <person name="Onut-Brannstrom I."/>
            <person name="Alfjorden A."/>
            <person name="Peckova H."/>
            <person name="Swords F."/>
            <person name="Hooper C."/>
            <person name="Holzer A.S."/>
            <person name="Bass D."/>
            <person name="Burki F."/>
        </authorList>
    </citation>
    <scope>NUCLEOTIDE SEQUENCE [LARGE SCALE GENOMIC DNA]</scope>
    <source>
        <strain evidence="1">20-A016</strain>
    </source>
</reference>
<organism evidence="1 2">
    <name type="scientific">Bonamia ostreae</name>
    <dbReference type="NCBI Taxonomy" id="126728"/>
    <lineage>
        <taxon>Eukaryota</taxon>
        <taxon>Sar</taxon>
        <taxon>Rhizaria</taxon>
        <taxon>Endomyxa</taxon>
        <taxon>Ascetosporea</taxon>
        <taxon>Haplosporida</taxon>
        <taxon>Bonamia</taxon>
    </lineage>
</organism>
<evidence type="ECO:0000313" key="2">
    <source>
        <dbReference type="Proteomes" id="UP001439008"/>
    </source>
</evidence>
<keyword evidence="2" id="KW-1185">Reference proteome</keyword>
<sequence>KREIVRQKREWQKLIKNKQGRRQMDEHNPSAKILEDNLVLEEEKNPSHKSRRISLRNKIRKNLLSESFKEMEKEYMERKQNVDEKEIGETSSCDGFHYNEKGFIDGSSQYCQYCNCLK</sequence>
<evidence type="ECO:0000313" key="1">
    <source>
        <dbReference type="EMBL" id="MES1923055.1"/>
    </source>
</evidence>
<comment type="caution">
    <text evidence="1">The sequence shown here is derived from an EMBL/GenBank/DDBJ whole genome shotgun (WGS) entry which is preliminary data.</text>
</comment>
<protein>
    <submittedName>
        <fullName evidence="1">Uncharacterized protein</fullName>
    </submittedName>
</protein>
<proteinExistence type="predicted"/>
<feature type="non-terminal residue" evidence="1">
    <location>
        <position position="1"/>
    </location>
</feature>
<name>A0ABV2ATR5_9EUKA</name>
<accession>A0ABV2ATR5</accession>
<dbReference type="EMBL" id="JBDODL010004492">
    <property type="protein sequence ID" value="MES1923055.1"/>
    <property type="molecule type" value="Genomic_DNA"/>
</dbReference>